<dbReference type="AlphaFoldDB" id="A0A5A7NT61"/>
<name>A0A5A7NT61_9MICC</name>
<evidence type="ECO:0000259" key="3">
    <source>
        <dbReference type="Pfam" id="PF23359"/>
    </source>
</evidence>
<organism evidence="4 5">
    <name type="scientific">Zafaria cholistanensis</name>
    <dbReference type="NCBI Taxonomy" id="1682741"/>
    <lineage>
        <taxon>Bacteria</taxon>
        <taxon>Bacillati</taxon>
        <taxon>Actinomycetota</taxon>
        <taxon>Actinomycetes</taxon>
        <taxon>Micrococcales</taxon>
        <taxon>Micrococcaceae</taxon>
        <taxon>Zafaria</taxon>
    </lineage>
</organism>
<dbReference type="InterPro" id="IPR036625">
    <property type="entry name" value="E3-bd_dom_sf"/>
</dbReference>
<evidence type="ECO:0000313" key="5">
    <source>
        <dbReference type="Proteomes" id="UP000325307"/>
    </source>
</evidence>
<reference evidence="4 5" key="1">
    <citation type="submission" date="2019-09" db="EMBL/GenBank/DDBJ databases">
        <title>Arthrobacter zafarii sp. nov., a moderately thermotolerant and halotolerant actinobacterium isolated from Cholistan desert soil of Pakistan.</title>
        <authorList>
            <person name="Amin A."/>
            <person name="Ahmed I."/>
            <person name="Khalid N."/>
            <person name="Schumann P."/>
            <person name="Busse H.J."/>
            <person name="Khan I.U."/>
            <person name="Li S."/>
            <person name="Li W.J."/>
        </authorList>
    </citation>
    <scope>NUCLEOTIDE SEQUENCE [LARGE SCALE GENOMIC DNA]</scope>
    <source>
        <strain evidence="4 5">NCCP-1664</strain>
    </source>
</reference>
<dbReference type="Pfam" id="PF11774">
    <property type="entry name" value="Lsr2"/>
    <property type="match status" value="1"/>
</dbReference>
<dbReference type="GO" id="GO:0003677">
    <property type="term" value="F:DNA binding"/>
    <property type="evidence" value="ECO:0007669"/>
    <property type="project" value="UniProtKB-KW"/>
</dbReference>
<dbReference type="Gene3D" id="3.30.60.230">
    <property type="entry name" value="Lsr2, dimerization domain"/>
    <property type="match status" value="1"/>
</dbReference>
<proteinExistence type="predicted"/>
<evidence type="ECO:0000313" key="4">
    <source>
        <dbReference type="EMBL" id="GER24074.1"/>
    </source>
</evidence>
<dbReference type="InterPro" id="IPR024412">
    <property type="entry name" value="Lsr2_dim_dom"/>
</dbReference>
<comment type="caution">
    <text evidence="4">The sequence shown here is derived from an EMBL/GenBank/DDBJ whole genome shotgun (WGS) entry which is preliminary data.</text>
</comment>
<gene>
    <name evidence="4" type="ORF">NCCP1664_25690</name>
</gene>
<dbReference type="Gene3D" id="4.10.320.10">
    <property type="entry name" value="E3-binding domain"/>
    <property type="match status" value="1"/>
</dbReference>
<keyword evidence="1" id="KW-0238">DNA-binding</keyword>
<sequence length="98" mass="10778">MARKVEITLIDDLDGSPAEETVQFGLDGNHYEIDLGAANASRLRELLAPYIEASRRSNAYSAAEAPAIRAWATEHGFQVSERGRLHSDVIEAYRAAHP</sequence>
<accession>A0A5A7NT61</accession>
<feature type="domain" description="Lsr2 DNA-binding" evidence="3">
    <location>
        <begin position="62"/>
        <end position="96"/>
    </location>
</feature>
<protein>
    <submittedName>
        <fullName evidence="4">Lsr2 family protein</fullName>
    </submittedName>
</protein>
<dbReference type="InterPro" id="IPR055370">
    <property type="entry name" value="Lsr2_DNA-bd"/>
</dbReference>
<keyword evidence="5" id="KW-1185">Reference proteome</keyword>
<dbReference type="Proteomes" id="UP000325307">
    <property type="component" value="Unassembled WGS sequence"/>
</dbReference>
<dbReference type="Pfam" id="PF23359">
    <property type="entry name" value="Lsr2_DNA-bd"/>
    <property type="match status" value="1"/>
</dbReference>
<dbReference type="InterPro" id="IPR042261">
    <property type="entry name" value="Lsr2-like_dimerization"/>
</dbReference>
<evidence type="ECO:0000256" key="1">
    <source>
        <dbReference type="ARBA" id="ARBA00023125"/>
    </source>
</evidence>
<dbReference type="RefSeq" id="WP_149957672.1">
    <property type="nucleotide sequence ID" value="NZ_BKDJ01000016.1"/>
</dbReference>
<feature type="domain" description="Lsr2 dimerization" evidence="2">
    <location>
        <begin position="1"/>
        <end position="57"/>
    </location>
</feature>
<dbReference type="OrthoDB" id="4113332at2"/>
<dbReference type="EMBL" id="BKDJ01000016">
    <property type="protein sequence ID" value="GER24074.1"/>
    <property type="molecule type" value="Genomic_DNA"/>
</dbReference>
<dbReference type="GO" id="GO:0016746">
    <property type="term" value="F:acyltransferase activity"/>
    <property type="evidence" value="ECO:0007669"/>
    <property type="project" value="InterPro"/>
</dbReference>
<evidence type="ECO:0000259" key="2">
    <source>
        <dbReference type="Pfam" id="PF11774"/>
    </source>
</evidence>